<dbReference type="Proteomes" id="UP000053477">
    <property type="component" value="Unassembled WGS sequence"/>
</dbReference>
<organism evidence="2 3">
    <name type="scientific">Schizopora paradoxa</name>
    <dbReference type="NCBI Taxonomy" id="27342"/>
    <lineage>
        <taxon>Eukaryota</taxon>
        <taxon>Fungi</taxon>
        <taxon>Dikarya</taxon>
        <taxon>Basidiomycota</taxon>
        <taxon>Agaricomycotina</taxon>
        <taxon>Agaricomycetes</taxon>
        <taxon>Hymenochaetales</taxon>
        <taxon>Schizoporaceae</taxon>
        <taxon>Schizopora</taxon>
    </lineage>
</organism>
<dbReference type="InParanoid" id="A0A0H2QXS9"/>
<dbReference type="EMBL" id="KQ087068">
    <property type="protein sequence ID" value="KLO03762.1"/>
    <property type="molecule type" value="Genomic_DNA"/>
</dbReference>
<feature type="region of interest" description="Disordered" evidence="1">
    <location>
        <begin position="138"/>
        <end position="252"/>
    </location>
</feature>
<feature type="compositionally biased region" description="Polar residues" evidence="1">
    <location>
        <begin position="158"/>
        <end position="173"/>
    </location>
</feature>
<accession>A0A0H2QXS9</accession>
<evidence type="ECO:0000313" key="2">
    <source>
        <dbReference type="EMBL" id="KLO03762.1"/>
    </source>
</evidence>
<keyword evidence="3" id="KW-1185">Reference proteome</keyword>
<feature type="compositionally biased region" description="Acidic residues" evidence="1">
    <location>
        <begin position="198"/>
        <end position="222"/>
    </location>
</feature>
<reference evidence="2 3" key="1">
    <citation type="submission" date="2015-04" db="EMBL/GenBank/DDBJ databases">
        <title>Complete genome sequence of Schizopora paradoxa KUC8140, a cosmopolitan wood degrader in East Asia.</title>
        <authorList>
            <consortium name="DOE Joint Genome Institute"/>
            <person name="Min B."/>
            <person name="Park H."/>
            <person name="Jang Y."/>
            <person name="Kim J.-J."/>
            <person name="Kim K.H."/>
            <person name="Pangilinan J."/>
            <person name="Lipzen A."/>
            <person name="Riley R."/>
            <person name="Grigoriev I.V."/>
            <person name="Spatafora J.W."/>
            <person name="Choi I.-G."/>
        </authorList>
    </citation>
    <scope>NUCLEOTIDE SEQUENCE [LARGE SCALE GENOMIC DNA]</scope>
    <source>
        <strain evidence="2 3">KUC8140</strain>
    </source>
</reference>
<protein>
    <submittedName>
        <fullName evidence="2">Uncharacterized protein</fullName>
    </submittedName>
</protein>
<name>A0A0H2QXS9_9AGAM</name>
<evidence type="ECO:0000256" key="1">
    <source>
        <dbReference type="SAM" id="MobiDB-lite"/>
    </source>
</evidence>
<proteinExistence type="predicted"/>
<sequence length="270" mass="28761">MSFAMLIVLPEALGVEFDALVRLSTARNAEFWNISAPRFVALVDETDLTPRQFEKITWWQVELEQKAEELNRTELLLVSLAIQALVLKTPSRGAARIEEVRKLAVDWLDSDSIEVDKWSVTGPFSYAQFRLRQEKLRASAGKPPPPANKGLAELPSASAKSQGPSRAPSQTGSAPVAGGSNAARTREEVGGEVGPGSGDDEEGGDGEDEEGSGDEEGSESEFEPEKAPTSPLAQAMVQEVAGPSVPASAKGLRPAQLEAVLDESTPIADP</sequence>
<gene>
    <name evidence="2" type="ORF">SCHPADRAFT_897567</name>
</gene>
<evidence type="ECO:0000313" key="3">
    <source>
        <dbReference type="Proteomes" id="UP000053477"/>
    </source>
</evidence>
<dbReference type="AlphaFoldDB" id="A0A0H2QXS9"/>